<accession>A0A915HIY1</accession>
<reference evidence="3" key="1">
    <citation type="submission" date="2022-11" db="UniProtKB">
        <authorList>
            <consortium name="WormBaseParasite"/>
        </authorList>
    </citation>
    <scope>IDENTIFICATION</scope>
</reference>
<name>A0A915HIY1_ROMCU</name>
<evidence type="ECO:0000313" key="3">
    <source>
        <dbReference type="WBParaSite" id="nRc.2.0.1.t01545-RA"/>
    </source>
</evidence>
<dbReference type="AlphaFoldDB" id="A0A915HIY1"/>
<evidence type="ECO:0000313" key="2">
    <source>
        <dbReference type="Proteomes" id="UP000887565"/>
    </source>
</evidence>
<sequence>MQFNRLDSILGKAGSGNKDVYESKISLASRIVKVERQVSDINAKLDILLELCGQNRLHQRQNLEETSDSCTSKSPKGKLTPPPAKTTDQMVKSILNRRAVLHDSTMNLYDSSNNADGTDPSEHLQSSSSPSPPDVMDLRGEMGFFDENVSIKSVPNPHLLHVPIGHHFPVPPKYSL</sequence>
<feature type="region of interest" description="Disordered" evidence="1">
    <location>
        <begin position="60"/>
        <end position="89"/>
    </location>
</feature>
<dbReference type="WBParaSite" id="nRc.2.0.1.t01545-RA">
    <property type="protein sequence ID" value="nRc.2.0.1.t01545-RA"/>
    <property type="gene ID" value="nRc.2.0.1.g01545"/>
</dbReference>
<feature type="compositionally biased region" description="Polar residues" evidence="1">
    <location>
        <begin position="107"/>
        <end position="116"/>
    </location>
</feature>
<protein>
    <submittedName>
        <fullName evidence="3">Uncharacterized protein</fullName>
    </submittedName>
</protein>
<dbReference type="Proteomes" id="UP000887565">
    <property type="component" value="Unplaced"/>
</dbReference>
<evidence type="ECO:0000256" key="1">
    <source>
        <dbReference type="SAM" id="MobiDB-lite"/>
    </source>
</evidence>
<keyword evidence="2" id="KW-1185">Reference proteome</keyword>
<proteinExistence type="predicted"/>
<feature type="region of interest" description="Disordered" evidence="1">
    <location>
        <begin position="107"/>
        <end position="135"/>
    </location>
</feature>
<organism evidence="2 3">
    <name type="scientific">Romanomermis culicivorax</name>
    <name type="common">Nematode worm</name>
    <dbReference type="NCBI Taxonomy" id="13658"/>
    <lineage>
        <taxon>Eukaryota</taxon>
        <taxon>Metazoa</taxon>
        <taxon>Ecdysozoa</taxon>
        <taxon>Nematoda</taxon>
        <taxon>Enoplea</taxon>
        <taxon>Dorylaimia</taxon>
        <taxon>Mermithida</taxon>
        <taxon>Mermithoidea</taxon>
        <taxon>Mermithidae</taxon>
        <taxon>Romanomermis</taxon>
    </lineage>
</organism>